<name>A0ABX2TIC6_9PROT</name>
<reference evidence="7 8" key="1">
    <citation type="submission" date="2020-05" db="EMBL/GenBank/DDBJ databases">
        <title>Azospirillum oleiclasticum sp. nov, a nitrogen-fixing and heavy crude oil-emulsifying bacterium isolated from the crude oil of Yumen Oilfield.</title>
        <authorList>
            <person name="Wu D."/>
            <person name="Cai M."/>
            <person name="Zhang X."/>
        </authorList>
    </citation>
    <scope>NUCLEOTIDE SEQUENCE [LARGE SCALE GENOMIC DNA]</scope>
    <source>
        <strain evidence="7 8">ROY-1-1-2</strain>
    </source>
</reference>
<dbReference type="Proteomes" id="UP000584642">
    <property type="component" value="Unassembled WGS sequence"/>
</dbReference>
<dbReference type="SUPFAM" id="SSF51197">
    <property type="entry name" value="Clavaminate synthase-like"/>
    <property type="match status" value="1"/>
</dbReference>
<evidence type="ECO:0000256" key="1">
    <source>
        <dbReference type="ARBA" id="ARBA00005896"/>
    </source>
</evidence>
<evidence type="ECO:0000256" key="5">
    <source>
        <dbReference type="ARBA" id="ARBA00023004"/>
    </source>
</evidence>
<keyword evidence="4" id="KW-0560">Oxidoreductase</keyword>
<dbReference type="InterPro" id="IPR042098">
    <property type="entry name" value="TauD-like_sf"/>
</dbReference>
<evidence type="ECO:0000259" key="6">
    <source>
        <dbReference type="Pfam" id="PF02668"/>
    </source>
</evidence>
<dbReference type="InterPro" id="IPR003819">
    <property type="entry name" value="TauD/TfdA-like"/>
</dbReference>
<dbReference type="Pfam" id="PF02668">
    <property type="entry name" value="TauD"/>
    <property type="match status" value="1"/>
</dbReference>
<dbReference type="GO" id="GO:0051213">
    <property type="term" value="F:dioxygenase activity"/>
    <property type="evidence" value="ECO:0007669"/>
    <property type="project" value="UniProtKB-KW"/>
</dbReference>
<gene>
    <name evidence="7" type="ORF">HND93_30135</name>
</gene>
<accession>A0ABX2TIC6</accession>
<proteinExistence type="inferred from homology"/>
<sequence length="286" mass="32594">MSDVTIRKRASALGAEVVGLDLREELTEDVVRRLRAAWLEHIVLVFRGQDLTHEQHIAFSRRFGALDDHDSIPKFRHPDHAEILLVTNFENTGKRLAVGRQWHSDLSTTTRPAMGSLLYCQEAPSAGGDTMFANMYRAWETLTPAFRSMLEGRFALHDMTVAKETRSRRSAEELADIRRRNPPVLQPVARVHDETGRPALYVAEMTSMVLEGMTEEESAPILRFLYEHSVVPENVYRHRWQPGDLLMWDNRCAIHIALGDYGDDERRMMYRTTLLGAPSGRLAEAA</sequence>
<evidence type="ECO:0000256" key="4">
    <source>
        <dbReference type="ARBA" id="ARBA00023002"/>
    </source>
</evidence>
<evidence type="ECO:0000256" key="2">
    <source>
        <dbReference type="ARBA" id="ARBA00022723"/>
    </source>
</evidence>
<dbReference type="PANTHER" id="PTHR30468">
    <property type="entry name" value="ALPHA-KETOGLUTARATE-DEPENDENT SULFONATE DIOXYGENASE"/>
    <property type="match status" value="1"/>
</dbReference>
<keyword evidence="3 7" id="KW-0223">Dioxygenase</keyword>
<comment type="caution">
    <text evidence="7">The sequence shown here is derived from an EMBL/GenBank/DDBJ whole genome shotgun (WGS) entry which is preliminary data.</text>
</comment>
<comment type="similarity">
    <text evidence="1">Belongs to the TfdA dioxygenase family.</text>
</comment>
<evidence type="ECO:0000313" key="8">
    <source>
        <dbReference type="Proteomes" id="UP000584642"/>
    </source>
</evidence>
<dbReference type="RefSeq" id="WP_180285761.1">
    <property type="nucleotide sequence ID" value="NZ_JABFDB010000033.1"/>
</dbReference>
<evidence type="ECO:0000256" key="3">
    <source>
        <dbReference type="ARBA" id="ARBA00022964"/>
    </source>
</evidence>
<dbReference type="PANTHER" id="PTHR30468:SF1">
    <property type="entry name" value="ALPHA-KETOGLUTARATE-DEPENDENT SULFONATE DIOXYGENASE"/>
    <property type="match status" value="1"/>
</dbReference>
<dbReference type="InterPro" id="IPR051323">
    <property type="entry name" value="AtsK-like"/>
</dbReference>
<keyword evidence="5" id="KW-0408">Iron</keyword>
<feature type="domain" description="TauD/TfdA-like" evidence="6">
    <location>
        <begin position="7"/>
        <end position="273"/>
    </location>
</feature>
<organism evidence="7 8">
    <name type="scientific">Azospirillum oleiclasticum</name>
    <dbReference type="NCBI Taxonomy" id="2735135"/>
    <lineage>
        <taxon>Bacteria</taxon>
        <taxon>Pseudomonadati</taxon>
        <taxon>Pseudomonadota</taxon>
        <taxon>Alphaproteobacteria</taxon>
        <taxon>Rhodospirillales</taxon>
        <taxon>Azospirillaceae</taxon>
        <taxon>Azospirillum</taxon>
    </lineage>
</organism>
<protein>
    <submittedName>
        <fullName evidence="7">TauD/TfdA family dioxygenase</fullName>
    </submittedName>
</protein>
<dbReference type="Gene3D" id="3.60.130.10">
    <property type="entry name" value="Clavaminate synthase-like"/>
    <property type="match status" value="1"/>
</dbReference>
<keyword evidence="8" id="KW-1185">Reference proteome</keyword>
<evidence type="ECO:0000313" key="7">
    <source>
        <dbReference type="EMBL" id="NYZ23983.1"/>
    </source>
</evidence>
<keyword evidence="2" id="KW-0479">Metal-binding</keyword>
<dbReference type="EMBL" id="JABFDB010000033">
    <property type="protein sequence ID" value="NYZ23983.1"/>
    <property type="molecule type" value="Genomic_DNA"/>
</dbReference>